<dbReference type="SUPFAM" id="SSF47384">
    <property type="entry name" value="Homodimeric domain of signal transducing histidine kinase"/>
    <property type="match status" value="1"/>
</dbReference>
<feature type="domain" description="Histidine kinase" evidence="13">
    <location>
        <begin position="394"/>
        <end position="607"/>
    </location>
</feature>
<dbReference type="Pfam" id="PF00672">
    <property type="entry name" value="HAMP"/>
    <property type="match status" value="1"/>
</dbReference>
<dbReference type="Pfam" id="PF00512">
    <property type="entry name" value="HisKA"/>
    <property type="match status" value="1"/>
</dbReference>
<evidence type="ECO:0000256" key="12">
    <source>
        <dbReference type="SAM" id="Phobius"/>
    </source>
</evidence>
<dbReference type="InterPro" id="IPR003661">
    <property type="entry name" value="HisK_dim/P_dom"/>
</dbReference>
<gene>
    <name evidence="15" type="ORF">I8J29_02675</name>
</gene>
<keyword evidence="16" id="KW-1185">Reference proteome</keyword>
<keyword evidence="9" id="KW-0067">ATP-binding</keyword>
<dbReference type="InterPro" id="IPR036890">
    <property type="entry name" value="HATPase_C_sf"/>
</dbReference>
<evidence type="ECO:0000256" key="6">
    <source>
        <dbReference type="ARBA" id="ARBA00022679"/>
    </source>
</evidence>
<comment type="caution">
    <text evidence="15">The sequence shown here is derived from an EMBL/GenBank/DDBJ whole genome shotgun (WGS) entry which is preliminary data.</text>
</comment>
<dbReference type="EC" id="2.7.13.3" evidence="3"/>
<evidence type="ECO:0000256" key="8">
    <source>
        <dbReference type="ARBA" id="ARBA00022777"/>
    </source>
</evidence>
<accession>A0ABS3W458</accession>
<dbReference type="Gene3D" id="1.10.287.130">
    <property type="match status" value="1"/>
</dbReference>
<keyword evidence="5" id="KW-0597">Phosphoprotein</keyword>
<dbReference type="SUPFAM" id="SSF55874">
    <property type="entry name" value="ATPase domain of HSP90 chaperone/DNA topoisomerase II/histidine kinase"/>
    <property type="match status" value="1"/>
</dbReference>
<evidence type="ECO:0000256" key="5">
    <source>
        <dbReference type="ARBA" id="ARBA00022553"/>
    </source>
</evidence>
<evidence type="ECO:0000256" key="3">
    <source>
        <dbReference type="ARBA" id="ARBA00012438"/>
    </source>
</evidence>
<evidence type="ECO:0000313" key="16">
    <source>
        <dbReference type="Proteomes" id="UP000670947"/>
    </source>
</evidence>
<dbReference type="PANTHER" id="PTHR45453:SF3">
    <property type="entry name" value="HISTIDINE KINASE"/>
    <property type="match status" value="1"/>
</dbReference>
<keyword evidence="4" id="KW-1003">Cell membrane</keyword>
<dbReference type="Pfam" id="PF02518">
    <property type="entry name" value="HATPase_c"/>
    <property type="match status" value="1"/>
</dbReference>
<evidence type="ECO:0000259" key="14">
    <source>
        <dbReference type="PROSITE" id="PS50885"/>
    </source>
</evidence>
<evidence type="ECO:0000256" key="9">
    <source>
        <dbReference type="ARBA" id="ARBA00022840"/>
    </source>
</evidence>
<evidence type="ECO:0000256" key="4">
    <source>
        <dbReference type="ARBA" id="ARBA00022475"/>
    </source>
</evidence>
<dbReference type="Gene3D" id="6.10.340.10">
    <property type="match status" value="1"/>
</dbReference>
<dbReference type="InterPro" id="IPR005467">
    <property type="entry name" value="His_kinase_dom"/>
</dbReference>
<dbReference type="Proteomes" id="UP000670947">
    <property type="component" value="Unassembled WGS sequence"/>
</dbReference>
<dbReference type="RefSeq" id="WP_208846028.1">
    <property type="nucleotide sequence ID" value="NZ_JAGGDJ010000001.1"/>
</dbReference>
<dbReference type="CDD" id="cd06225">
    <property type="entry name" value="HAMP"/>
    <property type="match status" value="1"/>
</dbReference>
<evidence type="ECO:0000313" key="15">
    <source>
        <dbReference type="EMBL" id="MBO7743086.1"/>
    </source>
</evidence>
<dbReference type="InterPro" id="IPR050351">
    <property type="entry name" value="BphY/WalK/GraS-like"/>
</dbReference>
<dbReference type="InterPro" id="IPR003594">
    <property type="entry name" value="HATPase_dom"/>
</dbReference>
<feature type="domain" description="HAMP" evidence="14">
    <location>
        <begin position="320"/>
        <end position="372"/>
    </location>
</feature>
<dbReference type="InterPro" id="IPR036097">
    <property type="entry name" value="HisK_dim/P_sf"/>
</dbReference>
<feature type="transmembrane region" description="Helical" evidence="12">
    <location>
        <begin position="299"/>
        <end position="320"/>
    </location>
</feature>
<evidence type="ECO:0000256" key="7">
    <source>
        <dbReference type="ARBA" id="ARBA00022741"/>
    </source>
</evidence>
<keyword evidence="12" id="KW-0812">Transmembrane</keyword>
<dbReference type="PRINTS" id="PR00344">
    <property type="entry name" value="BCTRLSENSOR"/>
</dbReference>
<name>A0ABS3W458_9BACL</name>
<dbReference type="SMART" id="SM00387">
    <property type="entry name" value="HATPase_c"/>
    <property type="match status" value="1"/>
</dbReference>
<evidence type="ECO:0000256" key="2">
    <source>
        <dbReference type="ARBA" id="ARBA00004651"/>
    </source>
</evidence>
<proteinExistence type="predicted"/>
<dbReference type="SUPFAM" id="SSF158472">
    <property type="entry name" value="HAMP domain-like"/>
    <property type="match status" value="1"/>
</dbReference>
<dbReference type="PROSITE" id="PS50109">
    <property type="entry name" value="HIS_KIN"/>
    <property type="match status" value="1"/>
</dbReference>
<keyword evidence="7" id="KW-0547">Nucleotide-binding</keyword>
<comment type="subcellular location">
    <subcellularLocation>
        <location evidence="2">Cell membrane</location>
        <topology evidence="2">Multi-pass membrane protein</topology>
    </subcellularLocation>
</comment>
<dbReference type="PROSITE" id="PS50885">
    <property type="entry name" value="HAMP"/>
    <property type="match status" value="1"/>
</dbReference>
<keyword evidence="6" id="KW-0808">Transferase</keyword>
<dbReference type="PANTHER" id="PTHR45453">
    <property type="entry name" value="PHOSPHATE REGULON SENSOR PROTEIN PHOR"/>
    <property type="match status" value="1"/>
</dbReference>
<evidence type="ECO:0000256" key="11">
    <source>
        <dbReference type="ARBA" id="ARBA00023136"/>
    </source>
</evidence>
<dbReference type="Gene3D" id="3.30.565.10">
    <property type="entry name" value="Histidine kinase-like ATPase, C-terminal domain"/>
    <property type="match status" value="1"/>
</dbReference>
<dbReference type="InterPro" id="IPR004358">
    <property type="entry name" value="Sig_transdc_His_kin-like_C"/>
</dbReference>
<keyword evidence="10" id="KW-0902">Two-component regulatory system</keyword>
<keyword evidence="12" id="KW-1133">Transmembrane helix</keyword>
<dbReference type="SMART" id="SM00388">
    <property type="entry name" value="HisKA"/>
    <property type="match status" value="1"/>
</dbReference>
<keyword evidence="8" id="KW-0418">Kinase</keyword>
<keyword evidence="11 12" id="KW-0472">Membrane</keyword>
<protein>
    <recommendedName>
        <fullName evidence="3">histidine kinase</fullName>
        <ecNumber evidence="3">2.7.13.3</ecNumber>
    </recommendedName>
</protein>
<dbReference type="CDD" id="cd00082">
    <property type="entry name" value="HisKA"/>
    <property type="match status" value="1"/>
</dbReference>
<comment type="catalytic activity">
    <reaction evidence="1">
        <text>ATP + protein L-histidine = ADP + protein N-phospho-L-histidine.</text>
        <dbReference type="EC" id="2.7.13.3"/>
    </reaction>
</comment>
<evidence type="ECO:0000259" key="13">
    <source>
        <dbReference type="PROSITE" id="PS50109"/>
    </source>
</evidence>
<evidence type="ECO:0000256" key="1">
    <source>
        <dbReference type="ARBA" id="ARBA00000085"/>
    </source>
</evidence>
<sequence length="607" mass="68556">MRSRLVLKLFLLTSVLCSLILASVYVGQTIFFKTYYVSQKVKDIEKSLEGYKEQYEGGSSDADDMQSNGQEFYRDHNAWLVYLDQDGNLIQADDYYLQITGIDVNNRSISYKVPLYHLVKSDEENAFKQFLKDQQSFWIYGIAKGPTLIPAAITTGNRGDGAQAATFANPLLKRKMDEHVSGRLQKSPEFSGSKAELYDPFTYMYGKIVKAQVSDLDDASGLIHANPLLLDRINVFQTDLLLNDTGASTRLETQDYEQANVHYKLFVKPLRKADGSSGYLFAMASLQPVNEAVEMVQNYYVYMIAFVMLLVLLASLYYAIGLTRPLLRINRMTKKLAALDFSESIPVTSKDEIGDLSGNINKLSQTLHSHIRQLQSDIEKERRLENTRKEFISGVSHELKTPLSVMKSCLSILKDGVAINKKDYYFAAMEKEVDKMDALIVGMLELAKYESGTYRMEMETFRVDAVIEEVCHLFEEEIEGKRQSLRLQLAAVKAAGNRLRIEQVVTNFVANAIRYTPEGETINVTAGEETGRIAVRVENTGVRIPEEQLDKVWDRFYRGDASRERSEGGSGLGLAISKNILELHEAEYGAANMPNGVVFYFYLNKVD</sequence>
<evidence type="ECO:0000256" key="10">
    <source>
        <dbReference type="ARBA" id="ARBA00023012"/>
    </source>
</evidence>
<reference evidence="15 16" key="1">
    <citation type="submission" date="2021-03" db="EMBL/GenBank/DDBJ databases">
        <title>Paenibacillus artemisicola MWE-103 whole genome sequence.</title>
        <authorList>
            <person name="Ham Y.J."/>
        </authorList>
    </citation>
    <scope>NUCLEOTIDE SEQUENCE [LARGE SCALE GENOMIC DNA]</scope>
    <source>
        <strain evidence="15 16">MWE-103</strain>
    </source>
</reference>
<dbReference type="InterPro" id="IPR003660">
    <property type="entry name" value="HAMP_dom"/>
</dbReference>
<dbReference type="EMBL" id="JAGGDJ010000001">
    <property type="protein sequence ID" value="MBO7743086.1"/>
    <property type="molecule type" value="Genomic_DNA"/>
</dbReference>
<organism evidence="15 16">
    <name type="scientific">Paenibacillus artemisiicola</name>
    <dbReference type="NCBI Taxonomy" id="1172618"/>
    <lineage>
        <taxon>Bacteria</taxon>
        <taxon>Bacillati</taxon>
        <taxon>Bacillota</taxon>
        <taxon>Bacilli</taxon>
        <taxon>Bacillales</taxon>
        <taxon>Paenibacillaceae</taxon>
        <taxon>Paenibacillus</taxon>
    </lineage>
</organism>
<dbReference type="SMART" id="SM00304">
    <property type="entry name" value="HAMP"/>
    <property type="match status" value="1"/>
</dbReference>